<dbReference type="PANTHER" id="PTHR24348">
    <property type="entry name" value="SERINE/THREONINE-PROTEIN KINASE UNC-51-RELATED"/>
    <property type="match status" value="1"/>
</dbReference>
<dbReference type="GO" id="GO:0005829">
    <property type="term" value="C:cytosol"/>
    <property type="evidence" value="ECO:0007669"/>
    <property type="project" value="TreeGrafter"/>
</dbReference>
<comment type="caution">
    <text evidence="12">The sequence shown here is derived from an EMBL/GenBank/DDBJ whole genome shotgun (WGS) entry which is preliminary data.</text>
</comment>
<keyword evidence="3" id="KW-0723">Serine/threonine-protein kinase</keyword>
<evidence type="ECO:0000313" key="12">
    <source>
        <dbReference type="EMBL" id="EFE34369.1"/>
    </source>
</evidence>
<dbReference type="InterPro" id="IPR001245">
    <property type="entry name" value="Ser-Thr/Tyr_kinase_cat_dom"/>
</dbReference>
<dbReference type="GO" id="GO:0034045">
    <property type="term" value="C:phagophore assembly site membrane"/>
    <property type="evidence" value="ECO:0007669"/>
    <property type="project" value="UniProtKB-SubCell"/>
</dbReference>
<evidence type="ECO:0000256" key="4">
    <source>
        <dbReference type="ARBA" id="ARBA00022679"/>
    </source>
</evidence>
<dbReference type="eggNOG" id="KOG0583">
    <property type="taxonomic scope" value="Eukaryota"/>
</dbReference>
<dbReference type="HOGENOM" id="CLU_000288_31_1_1"/>
<reference evidence="13" key="1">
    <citation type="journal article" date="2011" name="Genome Biol.">
        <title>Comparative and functional genomics provide insights into the pathogenicity of dermatophytic fungi.</title>
        <authorList>
            <person name="Burmester A."/>
            <person name="Shelest E."/>
            <person name="Gloeckner G."/>
            <person name="Heddergott C."/>
            <person name="Schindler S."/>
            <person name="Staib P."/>
            <person name="Heidel A."/>
            <person name="Felder M."/>
            <person name="Petzold A."/>
            <person name="Szafranski K."/>
            <person name="Feuermann M."/>
            <person name="Pedruzzi I."/>
            <person name="Priebe S."/>
            <person name="Groth M."/>
            <person name="Winkler R."/>
            <person name="Li W."/>
            <person name="Kniemeyer O."/>
            <person name="Schroeckh V."/>
            <person name="Hertweck C."/>
            <person name="Hube B."/>
            <person name="White T.C."/>
            <person name="Platzer M."/>
            <person name="Guthke R."/>
            <person name="Heitman J."/>
            <person name="Woestemeyer J."/>
            <person name="Zipfel P.F."/>
            <person name="Monod M."/>
            <person name="Brakhage A.A."/>
        </authorList>
    </citation>
    <scope>NUCLEOTIDE SEQUENCE [LARGE SCALE GENOMIC DNA]</scope>
    <source>
        <strain evidence="13">ATCC MYA-4681 / CBS 112371</strain>
    </source>
</reference>
<dbReference type="GO" id="GO:0000045">
    <property type="term" value="P:autophagosome assembly"/>
    <property type="evidence" value="ECO:0007669"/>
    <property type="project" value="TreeGrafter"/>
</dbReference>
<evidence type="ECO:0000256" key="9">
    <source>
        <dbReference type="ARBA" id="ARBA00047899"/>
    </source>
</evidence>
<name>D4ARM6_ARTBC</name>
<dbReference type="GO" id="GO:0005524">
    <property type="term" value="F:ATP binding"/>
    <property type="evidence" value="ECO:0007669"/>
    <property type="project" value="UniProtKB-KW"/>
</dbReference>
<organism evidence="12 13">
    <name type="scientific">Arthroderma benhamiae (strain ATCC MYA-4681 / CBS 112371)</name>
    <name type="common">Trichophyton mentagrophytes</name>
    <dbReference type="NCBI Taxonomy" id="663331"/>
    <lineage>
        <taxon>Eukaryota</taxon>
        <taxon>Fungi</taxon>
        <taxon>Dikarya</taxon>
        <taxon>Ascomycota</taxon>
        <taxon>Pezizomycotina</taxon>
        <taxon>Eurotiomycetes</taxon>
        <taxon>Eurotiomycetidae</taxon>
        <taxon>Onygenales</taxon>
        <taxon>Arthrodermataceae</taxon>
        <taxon>Trichophyton</taxon>
    </lineage>
</organism>
<keyword evidence="6" id="KW-0418">Kinase</keyword>
<evidence type="ECO:0000256" key="1">
    <source>
        <dbReference type="ARBA" id="ARBA00004623"/>
    </source>
</evidence>
<evidence type="ECO:0000256" key="7">
    <source>
        <dbReference type="ARBA" id="ARBA00022840"/>
    </source>
</evidence>
<dbReference type="EC" id="2.7.11.1" evidence="2"/>
<keyword evidence="4" id="KW-0808">Transferase</keyword>
<evidence type="ECO:0000256" key="10">
    <source>
        <dbReference type="ARBA" id="ARBA00048679"/>
    </source>
</evidence>
<comment type="subcellular location">
    <subcellularLocation>
        <location evidence="1">Preautophagosomal structure membrane</location>
        <topology evidence="1">Peripheral membrane protein</topology>
    </subcellularLocation>
</comment>
<keyword evidence="7" id="KW-0067">ATP-binding</keyword>
<dbReference type="GO" id="GO:0034727">
    <property type="term" value="P:piecemeal microautophagy of the nucleus"/>
    <property type="evidence" value="ECO:0007669"/>
    <property type="project" value="TreeGrafter"/>
</dbReference>
<dbReference type="GO" id="GO:0042594">
    <property type="term" value="P:response to starvation"/>
    <property type="evidence" value="ECO:0007669"/>
    <property type="project" value="TreeGrafter"/>
</dbReference>
<accession>D4ARM6</accession>
<dbReference type="InterPro" id="IPR011009">
    <property type="entry name" value="Kinase-like_dom_sf"/>
</dbReference>
<dbReference type="InterPro" id="IPR000719">
    <property type="entry name" value="Prot_kinase_dom"/>
</dbReference>
<keyword evidence="5" id="KW-0547">Nucleotide-binding</keyword>
<dbReference type="GO" id="GO:0005776">
    <property type="term" value="C:autophagosome"/>
    <property type="evidence" value="ECO:0007669"/>
    <property type="project" value="TreeGrafter"/>
</dbReference>
<dbReference type="KEGG" id="abe:ARB_06769"/>
<dbReference type="GO" id="GO:0061709">
    <property type="term" value="P:reticulophagy"/>
    <property type="evidence" value="ECO:0007669"/>
    <property type="project" value="TreeGrafter"/>
</dbReference>
<evidence type="ECO:0000256" key="5">
    <source>
        <dbReference type="ARBA" id="ARBA00022741"/>
    </source>
</evidence>
<dbReference type="SUPFAM" id="SSF56112">
    <property type="entry name" value="Protein kinase-like (PK-like)"/>
    <property type="match status" value="1"/>
</dbReference>
<evidence type="ECO:0000256" key="8">
    <source>
        <dbReference type="ARBA" id="ARBA00030237"/>
    </source>
</evidence>
<dbReference type="InterPro" id="IPR045269">
    <property type="entry name" value="Atg1-like"/>
</dbReference>
<dbReference type="PANTHER" id="PTHR24348:SF22">
    <property type="entry name" value="NON-SPECIFIC SERINE_THREONINE PROTEIN KINASE"/>
    <property type="match status" value="1"/>
</dbReference>
<evidence type="ECO:0000256" key="2">
    <source>
        <dbReference type="ARBA" id="ARBA00012513"/>
    </source>
</evidence>
<dbReference type="Proteomes" id="UP000008866">
    <property type="component" value="Unassembled WGS sequence"/>
</dbReference>
<gene>
    <name evidence="12" type="ORF">ARB_06769</name>
</gene>
<evidence type="ECO:0000313" key="13">
    <source>
        <dbReference type="Proteomes" id="UP000008866"/>
    </source>
</evidence>
<keyword evidence="13" id="KW-1185">Reference proteome</keyword>
<dbReference type="EMBL" id="ABSU01000006">
    <property type="protein sequence ID" value="EFE34369.1"/>
    <property type="molecule type" value="Genomic_DNA"/>
</dbReference>
<dbReference type="AlphaFoldDB" id="D4ARM6"/>
<dbReference type="PROSITE" id="PS50011">
    <property type="entry name" value="PROTEIN_KINASE_DOM"/>
    <property type="match status" value="1"/>
</dbReference>
<dbReference type="Pfam" id="PF07714">
    <property type="entry name" value="PK_Tyr_Ser-Thr"/>
    <property type="match status" value="1"/>
</dbReference>
<comment type="catalytic activity">
    <reaction evidence="9">
        <text>L-threonyl-[protein] + ATP = O-phospho-L-threonyl-[protein] + ADP + H(+)</text>
        <dbReference type="Rhea" id="RHEA:46608"/>
        <dbReference type="Rhea" id="RHEA-COMP:11060"/>
        <dbReference type="Rhea" id="RHEA-COMP:11605"/>
        <dbReference type="ChEBI" id="CHEBI:15378"/>
        <dbReference type="ChEBI" id="CHEBI:30013"/>
        <dbReference type="ChEBI" id="CHEBI:30616"/>
        <dbReference type="ChEBI" id="CHEBI:61977"/>
        <dbReference type="ChEBI" id="CHEBI:456216"/>
        <dbReference type="EC" id="2.7.11.1"/>
    </reaction>
</comment>
<dbReference type="RefSeq" id="XP_003015009.1">
    <property type="nucleotide sequence ID" value="XM_003014963.1"/>
</dbReference>
<dbReference type="GO" id="GO:0000422">
    <property type="term" value="P:autophagy of mitochondrion"/>
    <property type="evidence" value="ECO:0007669"/>
    <property type="project" value="TreeGrafter"/>
</dbReference>
<dbReference type="GO" id="GO:0010506">
    <property type="term" value="P:regulation of autophagy"/>
    <property type="evidence" value="ECO:0007669"/>
    <property type="project" value="InterPro"/>
</dbReference>
<sequence>MIPIRRKDCVGSGAKANVHKANETIVVKVPNSSTIAEGNSPFTQEAKFYNCVLGEKERCPDIVECFIASPDFIFLSYCCNSTLAHRLFKYQEREIRPNGRPGKLIGVKEYEDPALIARWIQQLTSALAFMEKLGYTHNDLHPRNCLLDENLNLKLSDFDQATTIGQFLESLMEPWAIKLTSGPLRNTYGLTSARTEQFAVGTFLFTMVYGHEPYEDIHLEEDPIELRRRFRAFDFPELNRHEVFDEFISACWHNVYPNMALVAYDIKRKTKDIASPPRNKAVDHLKEKNACIALIQDSFGFRHLHKPLFFDYNKPLLKMIFSPTSSLTNPFSCHMYNNYTQKLLFGTYIGTKWRFIDYDKAILTRPCHKYLLQAVWDGDVHEKKGFCRCIRAGHEIQPNSTKFIS</sequence>
<proteinExistence type="predicted"/>
<protein>
    <recommendedName>
        <fullName evidence="2">non-specific serine/threonine protein kinase</fullName>
        <ecNumber evidence="2">2.7.11.1</ecNumber>
    </recommendedName>
    <alternativeName>
        <fullName evidence="8">Autophagy-related protein 1</fullName>
    </alternativeName>
</protein>
<dbReference type="GO" id="GO:0004674">
    <property type="term" value="F:protein serine/threonine kinase activity"/>
    <property type="evidence" value="ECO:0007669"/>
    <property type="project" value="UniProtKB-KW"/>
</dbReference>
<dbReference type="STRING" id="663331.D4ARM6"/>
<dbReference type="Gene3D" id="1.10.510.10">
    <property type="entry name" value="Transferase(Phosphotransferase) domain 1"/>
    <property type="match status" value="1"/>
</dbReference>
<comment type="catalytic activity">
    <reaction evidence="10">
        <text>L-seryl-[protein] + ATP = O-phospho-L-seryl-[protein] + ADP + H(+)</text>
        <dbReference type="Rhea" id="RHEA:17989"/>
        <dbReference type="Rhea" id="RHEA-COMP:9863"/>
        <dbReference type="Rhea" id="RHEA-COMP:11604"/>
        <dbReference type="ChEBI" id="CHEBI:15378"/>
        <dbReference type="ChEBI" id="CHEBI:29999"/>
        <dbReference type="ChEBI" id="CHEBI:30616"/>
        <dbReference type="ChEBI" id="CHEBI:83421"/>
        <dbReference type="ChEBI" id="CHEBI:456216"/>
        <dbReference type="EC" id="2.7.11.1"/>
    </reaction>
</comment>
<evidence type="ECO:0000259" key="11">
    <source>
        <dbReference type="PROSITE" id="PS50011"/>
    </source>
</evidence>
<evidence type="ECO:0000256" key="3">
    <source>
        <dbReference type="ARBA" id="ARBA00022527"/>
    </source>
</evidence>
<feature type="domain" description="Protein kinase" evidence="11">
    <location>
        <begin position="4"/>
        <end position="292"/>
    </location>
</feature>
<dbReference type="GeneID" id="9520732"/>
<evidence type="ECO:0000256" key="6">
    <source>
        <dbReference type="ARBA" id="ARBA00022777"/>
    </source>
</evidence>
<dbReference type="OMA" id="LMEPWAI"/>